<dbReference type="GO" id="GO:0004029">
    <property type="term" value="F:aldehyde dehydrogenase (NAD+) activity"/>
    <property type="evidence" value="ECO:0007669"/>
    <property type="project" value="TreeGrafter"/>
</dbReference>
<dbReference type="Pfam" id="PF01073">
    <property type="entry name" value="3Beta_HSD"/>
    <property type="match status" value="1"/>
</dbReference>
<dbReference type="EMBL" id="FOVF01000015">
    <property type="protein sequence ID" value="SFN33096.1"/>
    <property type="molecule type" value="Genomic_DNA"/>
</dbReference>
<dbReference type="InterPro" id="IPR002225">
    <property type="entry name" value="3Beta_OHSteriod_DH/Estase"/>
</dbReference>
<dbReference type="AlphaFoldDB" id="A0A1I4Y4W9"/>
<dbReference type="SUPFAM" id="SSF51735">
    <property type="entry name" value="NAD(P)-binding Rossmann-fold domains"/>
    <property type="match status" value="1"/>
</dbReference>
<reference evidence="2 3" key="1">
    <citation type="submission" date="2016-10" db="EMBL/GenBank/DDBJ databases">
        <authorList>
            <person name="de Groot N.N."/>
        </authorList>
    </citation>
    <scope>NUCLEOTIDE SEQUENCE [LARGE SCALE GENOMIC DNA]</scope>
    <source>
        <strain evidence="2 3">CGMCC 1.7659</strain>
    </source>
</reference>
<dbReference type="PANTHER" id="PTHR48079:SF6">
    <property type="entry name" value="NAD(P)-BINDING DOMAIN-CONTAINING PROTEIN-RELATED"/>
    <property type="match status" value="1"/>
</dbReference>
<keyword evidence="3" id="KW-1185">Reference proteome</keyword>
<sequence length="332" mass="35572">MQILLTGATGFLGRAITTALLEQGHRVRALVRSENRELGTLGVELRIGLATEFESVCAAADGCEAIVHAAGCSDPLASIEQYHDANVRSTDCMLGACELVGVPRLLLTSCANAVIGSDDLEGVDERQPYPQKWPSAYGHTKALAEQRVLAANGERLATCVLRPHLLWGAGETRILPALLDLARRGKLRLFGEPDKKIDPCHIDNAAHAHALALGKLENGSALAGKAYFVGQGEPMSIETFLNALLRAGGFPPEKRRLASLTAHALATAARAGADSTSPLINPYILELFSHASWFNLGAARRDFGYAPKLSTAEGMSRLFTALTRERMQSRTP</sequence>
<dbReference type="GO" id="GO:0005737">
    <property type="term" value="C:cytoplasm"/>
    <property type="evidence" value="ECO:0007669"/>
    <property type="project" value="TreeGrafter"/>
</dbReference>
<dbReference type="InterPro" id="IPR036291">
    <property type="entry name" value="NAD(P)-bd_dom_sf"/>
</dbReference>
<evidence type="ECO:0000313" key="3">
    <source>
        <dbReference type="Proteomes" id="UP000198575"/>
    </source>
</evidence>
<evidence type="ECO:0000313" key="2">
    <source>
        <dbReference type="EMBL" id="SFN33096.1"/>
    </source>
</evidence>
<proteinExistence type="predicted"/>
<dbReference type="PANTHER" id="PTHR48079">
    <property type="entry name" value="PROTEIN YEEZ"/>
    <property type="match status" value="1"/>
</dbReference>
<accession>A0A1I4Y4W9</accession>
<dbReference type="GO" id="GO:0006694">
    <property type="term" value="P:steroid biosynthetic process"/>
    <property type="evidence" value="ECO:0007669"/>
    <property type="project" value="InterPro"/>
</dbReference>
<dbReference type="STRING" id="578942.SAMN05216289_1152"/>
<dbReference type="GO" id="GO:0016616">
    <property type="term" value="F:oxidoreductase activity, acting on the CH-OH group of donors, NAD or NADP as acceptor"/>
    <property type="evidence" value="ECO:0007669"/>
    <property type="project" value="InterPro"/>
</dbReference>
<dbReference type="InterPro" id="IPR051783">
    <property type="entry name" value="NAD(P)-dependent_oxidoreduct"/>
</dbReference>
<dbReference type="Proteomes" id="UP000198575">
    <property type="component" value="Unassembled WGS sequence"/>
</dbReference>
<evidence type="ECO:0000259" key="1">
    <source>
        <dbReference type="Pfam" id="PF01073"/>
    </source>
</evidence>
<gene>
    <name evidence="2" type="ORF">SAMN05216289_1152</name>
</gene>
<protein>
    <submittedName>
        <fullName evidence="2">Nucleoside-diphosphate-sugar epimerase</fullName>
    </submittedName>
</protein>
<organism evidence="2 3">
    <name type="scientific">Dokdonella immobilis</name>
    <dbReference type="NCBI Taxonomy" id="578942"/>
    <lineage>
        <taxon>Bacteria</taxon>
        <taxon>Pseudomonadati</taxon>
        <taxon>Pseudomonadota</taxon>
        <taxon>Gammaproteobacteria</taxon>
        <taxon>Lysobacterales</taxon>
        <taxon>Rhodanobacteraceae</taxon>
        <taxon>Dokdonella</taxon>
    </lineage>
</organism>
<feature type="domain" description="3-beta hydroxysteroid dehydrogenase/isomerase" evidence="1">
    <location>
        <begin position="5"/>
        <end position="255"/>
    </location>
</feature>
<dbReference type="OrthoDB" id="3174087at2"/>
<dbReference type="Gene3D" id="3.40.50.720">
    <property type="entry name" value="NAD(P)-binding Rossmann-like Domain"/>
    <property type="match status" value="1"/>
</dbReference>
<dbReference type="RefSeq" id="WP_092407959.1">
    <property type="nucleotide sequence ID" value="NZ_FOVF01000015.1"/>
</dbReference>
<name>A0A1I4Y4W9_9GAMM</name>